<feature type="region of interest" description="Disordered" evidence="3">
    <location>
        <begin position="32"/>
        <end position="88"/>
    </location>
</feature>
<accession>A0A8H4W8L2</accession>
<dbReference type="EMBL" id="JAAMPI010000026">
    <property type="protein sequence ID" value="KAF4637346.1"/>
    <property type="molecule type" value="Genomic_DNA"/>
</dbReference>
<dbReference type="InterPro" id="IPR002219">
    <property type="entry name" value="PKC_DAG/PE"/>
</dbReference>
<dbReference type="Pfam" id="PF03456">
    <property type="entry name" value="uDENN"/>
    <property type="match status" value="1"/>
</dbReference>
<dbReference type="Pfam" id="PF02141">
    <property type="entry name" value="DENN"/>
    <property type="match status" value="1"/>
</dbReference>
<dbReference type="CDD" id="cd00029">
    <property type="entry name" value="C1"/>
    <property type="match status" value="1"/>
</dbReference>
<dbReference type="InterPro" id="IPR005112">
    <property type="entry name" value="dDENN_dom"/>
</dbReference>
<dbReference type="InterPro" id="IPR046349">
    <property type="entry name" value="C1-like_sf"/>
</dbReference>
<evidence type="ECO:0000313" key="7">
    <source>
        <dbReference type="Proteomes" id="UP000566819"/>
    </source>
</evidence>
<dbReference type="PANTHER" id="PTHR12296:SF21">
    <property type="entry name" value="DENN DOMAIN-CONTAINING PROTEIN 3"/>
    <property type="match status" value="1"/>
</dbReference>
<proteinExistence type="predicted"/>
<dbReference type="GO" id="GO:0031410">
    <property type="term" value="C:cytoplasmic vesicle"/>
    <property type="evidence" value="ECO:0007669"/>
    <property type="project" value="TreeGrafter"/>
</dbReference>
<name>A0A8H4W8L2_9HELO</name>
<evidence type="ECO:0000256" key="1">
    <source>
        <dbReference type="ARBA" id="ARBA00022723"/>
    </source>
</evidence>
<dbReference type="PROSITE" id="PS50211">
    <property type="entry name" value="DENN"/>
    <property type="match status" value="1"/>
</dbReference>
<dbReference type="GO" id="GO:0046872">
    <property type="term" value="F:metal ion binding"/>
    <property type="evidence" value="ECO:0007669"/>
    <property type="project" value="UniProtKB-KW"/>
</dbReference>
<dbReference type="SMART" id="SM00801">
    <property type="entry name" value="dDENN"/>
    <property type="match status" value="1"/>
</dbReference>
<comment type="caution">
    <text evidence="6">The sequence shown here is derived from an EMBL/GenBank/DDBJ whole genome shotgun (WGS) entry which is preliminary data.</text>
</comment>
<feature type="region of interest" description="Disordered" evidence="3">
    <location>
        <begin position="735"/>
        <end position="772"/>
    </location>
</feature>
<dbReference type="PANTHER" id="PTHR12296">
    <property type="entry name" value="DENN DOMAIN-CONTAINING PROTEIN 4"/>
    <property type="match status" value="1"/>
</dbReference>
<dbReference type="InterPro" id="IPR037516">
    <property type="entry name" value="Tripartite_DENN"/>
</dbReference>
<evidence type="ECO:0000259" key="5">
    <source>
        <dbReference type="PROSITE" id="PS50211"/>
    </source>
</evidence>
<feature type="domain" description="Phorbol-ester/DAG-type" evidence="4">
    <location>
        <begin position="876"/>
        <end position="924"/>
    </location>
</feature>
<dbReference type="SMART" id="SM00799">
    <property type="entry name" value="DENN"/>
    <property type="match status" value="1"/>
</dbReference>
<dbReference type="OrthoDB" id="6019893at2759"/>
<evidence type="ECO:0000256" key="3">
    <source>
        <dbReference type="SAM" id="MobiDB-lite"/>
    </source>
</evidence>
<evidence type="ECO:0008006" key="8">
    <source>
        <dbReference type="Google" id="ProtNLM"/>
    </source>
</evidence>
<keyword evidence="1" id="KW-0479">Metal-binding</keyword>
<keyword evidence="7" id="KW-1185">Reference proteome</keyword>
<organism evidence="6 7">
    <name type="scientific">Cudoniella acicularis</name>
    <dbReference type="NCBI Taxonomy" id="354080"/>
    <lineage>
        <taxon>Eukaryota</taxon>
        <taxon>Fungi</taxon>
        <taxon>Dikarya</taxon>
        <taxon>Ascomycota</taxon>
        <taxon>Pezizomycotina</taxon>
        <taxon>Leotiomycetes</taxon>
        <taxon>Helotiales</taxon>
        <taxon>Tricladiaceae</taxon>
        <taxon>Cudoniella</taxon>
    </lineage>
</organism>
<evidence type="ECO:0000313" key="6">
    <source>
        <dbReference type="EMBL" id="KAF4637346.1"/>
    </source>
</evidence>
<dbReference type="Gene3D" id="3.40.50.11500">
    <property type="match status" value="1"/>
</dbReference>
<feature type="compositionally biased region" description="Polar residues" evidence="3">
    <location>
        <begin position="61"/>
        <end position="73"/>
    </location>
</feature>
<dbReference type="SUPFAM" id="SSF57889">
    <property type="entry name" value="Cysteine-rich domain"/>
    <property type="match status" value="1"/>
</dbReference>
<dbReference type="Pfam" id="PF03455">
    <property type="entry name" value="dDENN"/>
    <property type="match status" value="1"/>
</dbReference>
<protein>
    <recommendedName>
        <fullName evidence="8">DENN-domain-containing protein</fullName>
    </recommendedName>
</protein>
<sequence>MDTTSAPLADYFWIAGIDSLSYNDPVTGFANARDKSNIGTGPPSPNVDVTIEEGDSEGESPVSSPYKENNTPRATARHSRNNSWNRLSKLTNDARNSIGTVEELDNTSSNRSSITIKGIPTNGNGLSNGGGGGALGDFDFDRALIKFANEREHFLDDLSFSAGAPTQARPPMTNPRAERLKVEDVETYASPSKRSPLRSVGGSIRRRISFRDMNSMKRQSTVAQRATSVRTSRRLSNYNSVIPPPEPLNADPDMHPLKRRFEPVLLDRYPPKHATDELKRRGRFPDYVPMFAFPNDINIVSSDERPRSTWHGFAMTSDDNSKIYGITVIVWMPLDQEAAANVERRCELWRQSHMTNEERELAASLGERLALERANLSQLLAKLPGAVSGSAARESLEEEISAVEEKIGLMTDMLRPVRHGAASKIDGLTDGETGLWTPRAYGILGRDSSLTSFWKEWLRAVVVPMTDGGVLRIPPSSPRVGRWQPLERYVVNLCTEALSPISSKTQVELAVRELRLFARKEAINELPESRNTDLYALFRALTIPNIVALFEFALSESRIIFLSSHTAMLHLASKALASLLYPLKWASIFIPVLPARLLSALEAPCPYIVGIERRYENIELPEDDYVLVDLDQDIIEATSPPTQLPRQQRRKLVSLLQLTAPHHNKCGVPVGPPPYAVETFPYDAFSSENEAIFTQNSSSSSLARYVTQNSATFGEADPIFAKRASVFNAFLQSKNDHTRVERPSTSKSSKNSPPSSVSPVSTNFPAMPTTPISRNDSGFALAATLREKRSGHFDANSRRSSSFGVERQATLNRPNIPFSNGHSASFSTSALSIDAKSMYGYAPSTYAASTLAASTIMPNMLMQPVRNTDTTIWVEGHCMTWKSNDVASVCSICDERPDGDGIYKCTGCNTTSHGRCLGQVSLVCPTAFHPDRVRAAFVRCFSSLFYTYRKHLGKPSREQKNNGQLYGFDMDAFIRSSPGDQQEYLTMLKQTQAFNEFIHEREMSASNVPSIQLFDSIILAKKSRGRSSFFSSHKSSKSSFLEDVSDHLWRSAAVPTPNSKFPGDYRTVVSRIPAQLDVSLMREPRIIQGVLGMDGMEGWNWWSQNHRTSCHSTNPFLPPNPTDNRLGVINDAANHYFWGFKFQNMTDDERVQVILSVEPTLRAEGEEALAVLIYNRSLPLTAQQKRTKKLDFILGTTREMERRFFEDLEEPIDKLFPGLANIDFAPEAVERRIGSLAAALSLYFELFMEKVPEDSKHIPLVIDLMNTRGTEIGHKVVSIVTASIVLELKIRNKEDSRSILSNKVALYFEFAQFEARVKAMRGRIYKHRKADEAERAGQDASSLLKELGMGPDWKLDARNSFLVWL</sequence>
<dbReference type="InterPro" id="IPR005113">
    <property type="entry name" value="uDENN_dom"/>
</dbReference>
<feature type="compositionally biased region" description="Basic and acidic residues" evidence="3">
    <location>
        <begin position="735"/>
        <end position="744"/>
    </location>
</feature>
<dbReference type="InterPro" id="IPR001194">
    <property type="entry name" value="cDENN_dom"/>
</dbReference>
<evidence type="ECO:0000259" key="4">
    <source>
        <dbReference type="PROSITE" id="PS50081"/>
    </source>
</evidence>
<dbReference type="SMART" id="SM00800">
    <property type="entry name" value="uDENN"/>
    <property type="match status" value="1"/>
</dbReference>
<dbReference type="InterPro" id="IPR043153">
    <property type="entry name" value="DENN_C"/>
</dbReference>
<reference evidence="6 7" key="1">
    <citation type="submission" date="2020-03" db="EMBL/GenBank/DDBJ databases">
        <title>Draft Genome Sequence of Cudoniella acicularis.</title>
        <authorList>
            <person name="Buettner E."/>
            <person name="Kellner H."/>
        </authorList>
    </citation>
    <scope>NUCLEOTIDE SEQUENCE [LARGE SCALE GENOMIC DNA]</scope>
    <source>
        <strain evidence="6 7">DSM 108380</strain>
    </source>
</reference>
<dbReference type="PROSITE" id="PS50081">
    <property type="entry name" value="ZF_DAG_PE_2"/>
    <property type="match status" value="1"/>
</dbReference>
<gene>
    <name evidence="6" type="ORF">G7Y89_g746</name>
</gene>
<evidence type="ECO:0000256" key="2">
    <source>
        <dbReference type="ARBA" id="ARBA00022833"/>
    </source>
</evidence>
<feature type="domain" description="UDENN" evidence="5">
    <location>
        <begin position="245"/>
        <end position="1008"/>
    </location>
</feature>
<feature type="compositionally biased region" description="Low complexity" evidence="3">
    <location>
        <begin position="745"/>
        <end position="763"/>
    </location>
</feature>
<dbReference type="GO" id="GO:0032483">
    <property type="term" value="P:regulation of Rab protein signal transduction"/>
    <property type="evidence" value="ECO:0007669"/>
    <property type="project" value="TreeGrafter"/>
</dbReference>
<dbReference type="InterPro" id="IPR051696">
    <property type="entry name" value="DENN_Domain_GEFs"/>
</dbReference>
<keyword evidence="2" id="KW-0862">Zinc</keyword>
<dbReference type="Proteomes" id="UP000566819">
    <property type="component" value="Unassembled WGS sequence"/>
</dbReference>